<feature type="repeat" description="ANK" evidence="7">
    <location>
        <begin position="228"/>
        <end position="260"/>
    </location>
</feature>
<dbReference type="Gene3D" id="1.25.40.20">
    <property type="entry name" value="Ankyrin repeat-containing domain"/>
    <property type="match status" value="2"/>
</dbReference>
<evidence type="ECO:0000256" key="4">
    <source>
        <dbReference type="ARBA" id="ARBA00022989"/>
    </source>
</evidence>
<dbReference type="SUPFAM" id="SSF144083">
    <property type="entry name" value="Magnesium transport protein CorA, transmembrane region"/>
    <property type="match status" value="1"/>
</dbReference>
<dbReference type="EMBL" id="QGMH01000033">
    <property type="protein sequence ID" value="TVY28300.1"/>
    <property type="molecule type" value="Genomic_DNA"/>
</dbReference>
<dbReference type="Pfam" id="PF01544">
    <property type="entry name" value="CorA"/>
    <property type="match status" value="1"/>
</dbReference>
<dbReference type="SMART" id="SM00248">
    <property type="entry name" value="ANK"/>
    <property type="match status" value="8"/>
</dbReference>
<gene>
    <name evidence="10" type="primary">ANK3_0</name>
    <name evidence="10" type="ORF">LHYA1_G003686</name>
</gene>
<feature type="compositionally biased region" description="Basic and acidic residues" evidence="8">
    <location>
        <begin position="540"/>
        <end position="551"/>
    </location>
</feature>
<feature type="repeat" description="ANK" evidence="7">
    <location>
        <begin position="85"/>
        <end position="117"/>
    </location>
</feature>
<dbReference type="GO" id="GO:0016020">
    <property type="term" value="C:membrane"/>
    <property type="evidence" value="ECO:0007669"/>
    <property type="project" value="UniProtKB-SubCell"/>
</dbReference>
<organism evidence="10 11">
    <name type="scientific">Lachnellula hyalina</name>
    <dbReference type="NCBI Taxonomy" id="1316788"/>
    <lineage>
        <taxon>Eukaryota</taxon>
        <taxon>Fungi</taxon>
        <taxon>Dikarya</taxon>
        <taxon>Ascomycota</taxon>
        <taxon>Pezizomycotina</taxon>
        <taxon>Leotiomycetes</taxon>
        <taxon>Helotiales</taxon>
        <taxon>Lachnaceae</taxon>
        <taxon>Lachnellula</taxon>
    </lineage>
</organism>
<dbReference type="InterPro" id="IPR002110">
    <property type="entry name" value="Ankyrin_rpt"/>
</dbReference>
<dbReference type="Pfam" id="PF12796">
    <property type="entry name" value="Ank_2"/>
    <property type="match status" value="3"/>
</dbReference>
<feature type="compositionally biased region" description="Basic residues" evidence="8">
    <location>
        <begin position="1"/>
        <end position="10"/>
    </location>
</feature>
<keyword evidence="3" id="KW-0677">Repeat</keyword>
<name>A0A8H8U1F6_9HELO</name>
<evidence type="ECO:0000313" key="10">
    <source>
        <dbReference type="EMBL" id="TVY28300.1"/>
    </source>
</evidence>
<keyword evidence="11" id="KW-1185">Reference proteome</keyword>
<feature type="compositionally biased region" description="Polar residues" evidence="8">
    <location>
        <begin position="829"/>
        <end position="838"/>
    </location>
</feature>
<reference evidence="10 11" key="1">
    <citation type="submission" date="2018-05" db="EMBL/GenBank/DDBJ databases">
        <title>Genome sequencing and assembly of the regulated plant pathogen Lachnellula willkommii and related sister species for the development of diagnostic species identification markers.</title>
        <authorList>
            <person name="Giroux E."/>
            <person name="Bilodeau G."/>
        </authorList>
    </citation>
    <scope>NUCLEOTIDE SEQUENCE [LARGE SCALE GENOMIC DNA]</scope>
    <source>
        <strain evidence="10 11">CBS 185.66</strain>
    </source>
</reference>
<feature type="region of interest" description="Disordered" evidence="8">
    <location>
        <begin position="1"/>
        <end position="22"/>
    </location>
</feature>
<dbReference type="GO" id="GO:0046873">
    <property type="term" value="F:metal ion transmembrane transporter activity"/>
    <property type="evidence" value="ECO:0007669"/>
    <property type="project" value="InterPro"/>
</dbReference>
<feature type="region of interest" description="Disordered" evidence="8">
    <location>
        <begin position="829"/>
        <end position="849"/>
    </location>
</feature>
<dbReference type="InterPro" id="IPR045863">
    <property type="entry name" value="CorA_TM1_TM2"/>
</dbReference>
<feature type="repeat" description="ANK" evidence="7">
    <location>
        <begin position="294"/>
        <end position="316"/>
    </location>
</feature>
<evidence type="ECO:0000313" key="11">
    <source>
        <dbReference type="Proteomes" id="UP000431533"/>
    </source>
</evidence>
<dbReference type="PRINTS" id="PR01415">
    <property type="entry name" value="ANKYRIN"/>
</dbReference>
<protein>
    <submittedName>
        <fullName evidence="10">Ankyrin-3</fullName>
    </submittedName>
</protein>
<feature type="compositionally biased region" description="Basic and acidic residues" evidence="8">
    <location>
        <begin position="11"/>
        <end position="20"/>
    </location>
</feature>
<dbReference type="GeneID" id="41983884"/>
<sequence>MGKHPTRSRSRSTDHNERLEPQLLRAAETDDVEKLSRLIADAKSKGQFHEYYLRIALIRSSDKGKIATTKYILSIGAPPDAASENRLPPLLRAIEQDHTAIVHLLLEYGADPETADKKSRTALMTAAWKNRWHILNSLLAKGADVNRKDRTGRNVLHNLAADKVMDWGDSIIELLLNQNIHIDGEEGQDIGGRTPLHWACVTGKKRLAEQLLARPKGPKAYIDAVDGREKTSLHFAVSRDRDDIVQMLLDYGASLHARSDGGWTPFHNACQTGSEKIVGILLDAGADINAKLLNGMSPLHLAAEGGHLEVVKRLLNCQNIKRAPRDSFGSTPFLRAAQNKHKDIVKLLSPADNLKAMSEDALGAVKGFSATIVDFGNFHNGNRVSRKSVFDVLYGDDKDNPRKPAFTIIPNDNATEFRWIHLPSNNMAWVEALLTKLFIEEGASDIDGFKALERSFSHQHRGQQSHSHFMRPLCQSTPRAPQIPEVEPPSTMTEQPPPTIVLNGASTSNENPLPRNLTRTLSSASGDDESKRMKTSGQHSNKDQGKGLPKDKSKKATIKGNKYPKAESQPSNKNQQRKPSHPSGQSKNPRSPAFPSRKDGTHISRGNVYTFMPYLHFETKKRCQEMQLAIKAAESMKTSRSRHPLKARTYDEMLIRAHLTTSTVSLHIRRTLDQSFYHNIDTLRRDQDQVVYRYQTKDNHSKEEIDPKLVMVDQMWMWVLGKNLVVTAFPQRWQQPKNDPLNVLDSIIEDVNDKTHEPVRSVHDLAMIVTSRCTGVFDRHRMGDEDYQFLDMFESSIGNATDRETILFEEFNRASRQASAWLQHRRHLNSLTKPSQHTAHPDNDKKDGEDYADLTRAPIFVDKMLDIGQETDLLAETKDIRDELNMIKKVFEDQQHVLPAVEASICDIYKDEQRSQQEVKKRFAEQLKIVGMHIKDIDRMDKQAQRINQGIIDMLDLKQKHANAFEARFARDQATSTARQSQTIMVFTIVTIVFLPMSFIAAFFTINIQEFPVDSSNNLPLAYVGKYMFGIGLSISIPMIFIAFYLDDIGGLLKNLRNRLKNSKSKLKHWRWEKKTKEEFGDGETDEGDLQTLRLDQVLSGARSARKSVETDLIRERLSVSARPVTAGSAQREKSTGFRIISSDIESGLR</sequence>
<evidence type="ECO:0000256" key="2">
    <source>
        <dbReference type="ARBA" id="ARBA00022692"/>
    </source>
</evidence>
<accession>A0A8H8U1F6</accession>
<feature type="transmembrane region" description="Helical" evidence="9">
    <location>
        <begin position="1027"/>
        <end position="1046"/>
    </location>
</feature>
<comment type="subcellular location">
    <subcellularLocation>
        <location evidence="1">Membrane</location>
        <topology evidence="1">Multi-pass membrane protein</topology>
    </subcellularLocation>
</comment>
<comment type="caution">
    <text evidence="10">The sequence shown here is derived from an EMBL/GenBank/DDBJ whole genome shotgun (WGS) entry which is preliminary data.</text>
</comment>
<evidence type="ECO:0000256" key="1">
    <source>
        <dbReference type="ARBA" id="ARBA00004141"/>
    </source>
</evidence>
<proteinExistence type="predicted"/>
<dbReference type="InterPro" id="IPR002523">
    <property type="entry name" value="MgTranspt_CorA/ZnTranspt_ZntB"/>
</dbReference>
<feature type="compositionally biased region" description="Basic and acidic residues" evidence="8">
    <location>
        <begin position="839"/>
        <end position="849"/>
    </location>
</feature>
<evidence type="ECO:0000256" key="5">
    <source>
        <dbReference type="ARBA" id="ARBA00023043"/>
    </source>
</evidence>
<feature type="compositionally biased region" description="Polar residues" evidence="8">
    <location>
        <begin position="504"/>
        <end position="525"/>
    </location>
</feature>
<keyword evidence="5 7" id="KW-0040">ANK repeat</keyword>
<evidence type="ECO:0000256" key="9">
    <source>
        <dbReference type="SAM" id="Phobius"/>
    </source>
</evidence>
<dbReference type="Gene3D" id="1.20.58.340">
    <property type="entry name" value="Magnesium transport protein CorA, transmembrane region"/>
    <property type="match status" value="1"/>
</dbReference>
<dbReference type="PROSITE" id="PS50088">
    <property type="entry name" value="ANK_REPEAT"/>
    <property type="match status" value="5"/>
</dbReference>
<keyword evidence="4 9" id="KW-1133">Transmembrane helix</keyword>
<evidence type="ECO:0000256" key="7">
    <source>
        <dbReference type="PROSITE-ProRule" id="PRU00023"/>
    </source>
</evidence>
<keyword evidence="2 9" id="KW-0812">Transmembrane</keyword>
<evidence type="ECO:0000256" key="8">
    <source>
        <dbReference type="SAM" id="MobiDB-lite"/>
    </source>
</evidence>
<evidence type="ECO:0000256" key="3">
    <source>
        <dbReference type="ARBA" id="ARBA00022737"/>
    </source>
</evidence>
<feature type="region of interest" description="Disordered" evidence="8">
    <location>
        <begin position="457"/>
        <end position="604"/>
    </location>
</feature>
<keyword evidence="6 9" id="KW-0472">Membrane</keyword>
<dbReference type="OrthoDB" id="341259at2759"/>
<dbReference type="Proteomes" id="UP000431533">
    <property type="component" value="Unassembled WGS sequence"/>
</dbReference>
<feature type="repeat" description="ANK" evidence="7">
    <location>
        <begin position="118"/>
        <end position="150"/>
    </location>
</feature>
<dbReference type="AlphaFoldDB" id="A0A8H8U1F6"/>
<feature type="transmembrane region" description="Helical" evidence="9">
    <location>
        <begin position="984"/>
        <end position="1007"/>
    </location>
</feature>
<evidence type="ECO:0000256" key="6">
    <source>
        <dbReference type="ARBA" id="ARBA00023136"/>
    </source>
</evidence>
<dbReference type="InterPro" id="IPR036770">
    <property type="entry name" value="Ankyrin_rpt-contain_sf"/>
</dbReference>
<dbReference type="PANTHER" id="PTHR24198:SF165">
    <property type="entry name" value="ANKYRIN REPEAT-CONTAINING PROTEIN-RELATED"/>
    <property type="match status" value="1"/>
</dbReference>
<dbReference type="RefSeq" id="XP_031007088.1">
    <property type="nucleotide sequence ID" value="XM_031148655.1"/>
</dbReference>
<dbReference type="SUPFAM" id="SSF48403">
    <property type="entry name" value="Ankyrin repeat"/>
    <property type="match status" value="1"/>
</dbReference>
<dbReference type="PANTHER" id="PTHR24198">
    <property type="entry name" value="ANKYRIN REPEAT AND PROTEIN KINASE DOMAIN-CONTAINING PROTEIN"/>
    <property type="match status" value="1"/>
</dbReference>
<dbReference type="PROSITE" id="PS50297">
    <property type="entry name" value="ANK_REP_REGION"/>
    <property type="match status" value="5"/>
</dbReference>
<feature type="repeat" description="ANK" evidence="7">
    <location>
        <begin position="261"/>
        <end position="293"/>
    </location>
</feature>